<evidence type="ECO:0000256" key="4">
    <source>
        <dbReference type="SAM" id="MobiDB-lite"/>
    </source>
</evidence>
<dbReference type="EMBL" id="FN647682">
    <property type="protein sequence ID" value="CBN76533.1"/>
    <property type="molecule type" value="Genomic_DNA"/>
</dbReference>
<protein>
    <recommendedName>
        <fullName evidence="3">Ubiquitin thioesterase OTU</fullName>
        <ecNumber evidence="3">3.4.19.12</ecNumber>
    </recommendedName>
</protein>
<dbReference type="AlphaFoldDB" id="D8LB24"/>
<feature type="chain" id="PRO_5003116908" description="Ubiquitin thioesterase OTU" evidence="5">
    <location>
        <begin position="20"/>
        <end position="387"/>
    </location>
</feature>
<keyword evidence="3" id="KW-0788">Thiol protease</keyword>
<dbReference type="GO" id="GO:0036503">
    <property type="term" value="P:ERAD pathway"/>
    <property type="evidence" value="ECO:0007669"/>
    <property type="project" value="TreeGrafter"/>
</dbReference>
<dbReference type="PANTHER" id="PTHR13312:SF0">
    <property type="entry name" value="UBIQUITIN THIOESTERASE OTU1"/>
    <property type="match status" value="1"/>
</dbReference>
<evidence type="ECO:0000313" key="8">
    <source>
        <dbReference type="Proteomes" id="UP000002630"/>
    </source>
</evidence>
<dbReference type="Pfam" id="PF02338">
    <property type="entry name" value="OTU"/>
    <property type="match status" value="1"/>
</dbReference>
<dbReference type="InParanoid" id="D8LB24"/>
<dbReference type="Proteomes" id="UP000002630">
    <property type="component" value="Linkage Group LG01"/>
</dbReference>
<proteinExistence type="predicted"/>
<dbReference type="SUPFAM" id="SSF54001">
    <property type="entry name" value="Cysteine proteinases"/>
    <property type="match status" value="1"/>
</dbReference>
<dbReference type="GO" id="GO:0005829">
    <property type="term" value="C:cytosol"/>
    <property type="evidence" value="ECO:0007669"/>
    <property type="project" value="TreeGrafter"/>
</dbReference>
<feature type="region of interest" description="Disordered" evidence="4">
    <location>
        <begin position="289"/>
        <end position="322"/>
    </location>
</feature>
<dbReference type="PANTHER" id="PTHR13312">
    <property type="entry name" value="HIV-INDUCED PROTEIN-7-LIKE PROTEASE"/>
    <property type="match status" value="1"/>
</dbReference>
<evidence type="ECO:0000313" key="7">
    <source>
        <dbReference type="EMBL" id="CBN76533.1"/>
    </source>
</evidence>
<dbReference type="EMBL" id="FN649726">
    <property type="protein sequence ID" value="CBN76533.1"/>
    <property type="molecule type" value="Genomic_DNA"/>
</dbReference>
<dbReference type="eggNOG" id="ENOG502S253">
    <property type="taxonomic scope" value="Eukaryota"/>
</dbReference>
<feature type="signal peptide" evidence="5">
    <location>
        <begin position="1"/>
        <end position="19"/>
    </location>
</feature>
<evidence type="ECO:0000256" key="3">
    <source>
        <dbReference type="RuleBase" id="RU367104"/>
    </source>
</evidence>
<dbReference type="OrthoDB" id="409956at2759"/>
<evidence type="ECO:0000256" key="2">
    <source>
        <dbReference type="ARBA" id="ARBA00022801"/>
    </source>
</evidence>
<keyword evidence="2 3" id="KW-0378">Hydrolase</keyword>
<name>D8LB24_ECTSI</name>
<evidence type="ECO:0000256" key="1">
    <source>
        <dbReference type="ARBA" id="ARBA00000707"/>
    </source>
</evidence>
<sequence>MKITAALVSALLLPASCFAGLSSIWRHSAKIKRDGFLTDSFAVQGISTNMAVRQVPGDGNCLFHAISACLDHACNGTHPSLDLSELMPKSAALRKVAVDYLVDNLKKTLYLEKEESVPVYELLSVVAAQYNMTAEHYCEVMRQSSVWGGGPEIVALSNALCRPIHVYELASNGVSFCFRRMACFGSPSFDDKQAIHILSADSRFPNLKPGRQLANGNHFLALFPCPETVASPDAAGVGVGGGGASSLRGSAAEASAIGVGGKKPGKFRRFLSSLLTCSCLSSRRAVREDDEPAAGDVTTITDPTSAHKGAAHPQGAMETGGGGVGGASGWQQGTPAPDVVVGLGSETVSGARGGGGTHARRGWPQQQSGLAAHNAKKGRGVGWTRTR</sequence>
<keyword evidence="3" id="KW-0833">Ubl conjugation pathway</keyword>
<organism evidence="7 8">
    <name type="scientific">Ectocarpus siliculosus</name>
    <name type="common">Brown alga</name>
    <name type="synonym">Conferva siliculosa</name>
    <dbReference type="NCBI Taxonomy" id="2880"/>
    <lineage>
        <taxon>Eukaryota</taxon>
        <taxon>Sar</taxon>
        <taxon>Stramenopiles</taxon>
        <taxon>Ochrophyta</taxon>
        <taxon>PX clade</taxon>
        <taxon>Phaeophyceae</taxon>
        <taxon>Ectocarpales</taxon>
        <taxon>Ectocarpaceae</taxon>
        <taxon>Ectocarpus</taxon>
    </lineage>
</organism>
<reference evidence="7 8" key="1">
    <citation type="journal article" date="2010" name="Nature">
        <title>The Ectocarpus genome and the independent evolution of multicellularity in brown algae.</title>
        <authorList>
            <person name="Cock J.M."/>
            <person name="Sterck L."/>
            <person name="Rouze P."/>
            <person name="Scornet D."/>
            <person name="Allen A.E."/>
            <person name="Amoutzias G."/>
            <person name="Anthouard V."/>
            <person name="Artiguenave F."/>
            <person name="Aury J.M."/>
            <person name="Badger J.H."/>
            <person name="Beszteri B."/>
            <person name="Billiau K."/>
            <person name="Bonnet E."/>
            <person name="Bothwell J.H."/>
            <person name="Bowler C."/>
            <person name="Boyen C."/>
            <person name="Brownlee C."/>
            <person name="Carrano C.J."/>
            <person name="Charrier B."/>
            <person name="Cho G.Y."/>
            <person name="Coelho S.M."/>
            <person name="Collen J."/>
            <person name="Corre E."/>
            <person name="Da Silva C."/>
            <person name="Delage L."/>
            <person name="Delaroque N."/>
            <person name="Dittami S.M."/>
            <person name="Doulbeau S."/>
            <person name="Elias M."/>
            <person name="Farnham G."/>
            <person name="Gachon C.M."/>
            <person name="Gschloessl B."/>
            <person name="Heesch S."/>
            <person name="Jabbari K."/>
            <person name="Jubin C."/>
            <person name="Kawai H."/>
            <person name="Kimura K."/>
            <person name="Kloareg B."/>
            <person name="Kupper F.C."/>
            <person name="Lang D."/>
            <person name="Le Bail A."/>
            <person name="Leblanc C."/>
            <person name="Lerouge P."/>
            <person name="Lohr M."/>
            <person name="Lopez P.J."/>
            <person name="Martens C."/>
            <person name="Maumus F."/>
            <person name="Michel G."/>
            <person name="Miranda-Saavedra D."/>
            <person name="Morales J."/>
            <person name="Moreau H."/>
            <person name="Motomura T."/>
            <person name="Nagasato C."/>
            <person name="Napoli C.A."/>
            <person name="Nelson D.R."/>
            <person name="Nyvall-Collen P."/>
            <person name="Peters A.F."/>
            <person name="Pommier C."/>
            <person name="Potin P."/>
            <person name="Poulain J."/>
            <person name="Quesneville H."/>
            <person name="Read B."/>
            <person name="Rensing S.A."/>
            <person name="Ritter A."/>
            <person name="Rousvoal S."/>
            <person name="Samanta M."/>
            <person name="Samson G."/>
            <person name="Schroeder D.C."/>
            <person name="Segurens B."/>
            <person name="Strittmatter M."/>
            <person name="Tonon T."/>
            <person name="Tregear J.W."/>
            <person name="Valentin K."/>
            <person name="von Dassow P."/>
            <person name="Yamagishi T."/>
            <person name="Van de Peer Y."/>
            <person name="Wincker P."/>
        </authorList>
    </citation>
    <scope>NUCLEOTIDE SEQUENCE [LARGE SCALE GENOMIC DNA]</scope>
    <source>
        <strain evidence="8">Ec32 / CCAP1310/4</strain>
    </source>
</reference>
<dbReference type="PROSITE" id="PS50802">
    <property type="entry name" value="OTU"/>
    <property type="match status" value="1"/>
</dbReference>
<feature type="domain" description="OTU" evidence="6">
    <location>
        <begin position="50"/>
        <end position="225"/>
    </location>
</feature>
<evidence type="ECO:0000259" key="6">
    <source>
        <dbReference type="PROSITE" id="PS50802"/>
    </source>
</evidence>
<feature type="region of interest" description="Disordered" evidence="4">
    <location>
        <begin position="348"/>
        <end position="387"/>
    </location>
</feature>
<dbReference type="Gene3D" id="3.90.70.80">
    <property type="match status" value="1"/>
</dbReference>
<keyword evidence="3" id="KW-0645">Protease</keyword>
<dbReference type="EC" id="3.4.19.12" evidence="3"/>
<accession>D8LB24</accession>
<gene>
    <name evidence="7" type="ORF">Esi_0000_0198</name>
</gene>
<comment type="catalytic activity">
    <reaction evidence="1 3">
        <text>Thiol-dependent hydrolysis of ester, thioester, amide, peptide and isopeptide bonds formed by the C-terminal Gly of ubiquitin (a 76-residue protein attached to proteins as an intracellular targeting signal).</text>
        <dbReference type="EC" id="3.4.19.12"/>
    </reaction>
</comment>
<keyword evidence="3" id="KW-0963">Cytoplasm</keyword>
<dbReference type="GO" id="GO:0016579">
    <property type="term" value="P:protein deubiquitination"/>
    <property type="evidence" value="ECO:0007669"/>
    <property type="project" value="TreeGrafter"/>
</dbReference>
<comment type="function">
    <text evidence="3">Hydrolase that can remove conjugated ubiquitin from proteins and may therefore play an important regulatory role at the level of protein turnover by preventing degradation.</text>
</comment>
<keyword evidence="8" id="KW-1185">Reference proteome</keyword>
<dbReference type="CDD" id="cd22744">
    <property type="entry name" value="OTU"/>
    <property type="match status" value="1"/>
</dbReference>
<dbReference type="GO" id="GO:0004843">
    <property type="term" value="F:cysteine-type deubiquitinase activity"/>
    <property type="evidence" value="ECO:0007669"/>
    <property type="project" value="UniProtKB-UniRule"/>
</dbReference>
<comment type="subcellular location">
    <subcellularLocation>
        <location evidence="3">Cytoplasm</location>
    </subcellularLocation>
</comment>
<dbReference type="GO" id="GO:0030968">
    <property type="term" value="P:endoplasmic reticulum unfolded protein response"/>
    <property type="evidence" value="ECO:0007669"/>
    <property type="project" value="TreeGrafter"/>
</dbReference>
<dbReference type="GO" id="GO:0005634">
    <property type="term" value="C:nucleus"/>
    <property type="evidence" value="ECO:0007669"/>
    <property type="project" value="TreeGrafter"/>
</dbReference>
<dbReference type="InterPro" id="IPR003323">
    <property type="entry name" value="OTU_dom"/>
</dbReference>
<evidence type="ECO:0000256" key="5">
    <source>
        <dbReference type="SAM" id="SignalP"/>
    </source>
</evidence>
<keyword evidence="5" id="KW-0732">Signal</keyword>
<dbReference type="InterPro" id="IPR038765">
    <property type="entry name" value="Papain-like_cys_pep_sf"/>
</dbReference>